<gene>
    <name evidence="5" type="ORF">FSCOSCO3_A004723</name>
</gene>
<keyword evidence="6" id="KW-1185">Reference proteome</keyword>
<feature type="chain" id="PRO_5043550406" description="Ig-like domain-containing protein" evidence="3">
    <location>
        <begin position="27"/>
        <end position="130"/>
    </location>
</feature>
<evidence type="ECO:0000313" key="6">
    <source>
        <dbReference type="Proteomes" id="UP001314229"/>
    </source>
</evidence>
<keyword evidence="2" id="KW-0391">Immunity</keyword>
<dbReference type="SUPFAM" id="SSF48726">
    <property type="entry name" value="Immunoglobulin"/>
    <property type="match status" value="1"/>
</dbReference>
<feature type="signal peptide" evidence="3">
    <location>
        <begin position="1"/>
        <end position="26"/>
    </location>
</feature>
<evidence type="ECO:0000256" key="2">
    <source>
        <dbReference type="ARBA" id="ARBA00022859"/>
    </source>
</evidence>
<accession>A0AAV1QK15</accession>
<dbReference type="Pfam" id="PF07686">
    <property type="entry name" value="V-set"/>
    <property type="match status" value="1"/>
</dbReference>
<dbReference type="AlphaFoldDB" id="A0AAV1QK15"/>
<name>A0AAV1QK15_SCOSC</name>
<evidence type="ECO:0000256" key="1">
    <source>
        <dbReference type="ARBA" id="ARBA00022729"/>
    </source>
</evidence>
<dbReference type="GO" id="GO:0002376">
    <property type="term" value="P:immune system process"/>
    <property type="evidence" value="ECO:0007669"/>
    <property type="project" value="UniProtKB-KW"/>
</dbReference>
<dbReference type="PANTHER" id="PTHR23268">
    <property type="entry name" value="T-CELL RECEPTOR BETA CHAIN"/>
    <property type="match status" value="1"/>
</dbReference>
<evidence type="ECO:0000256" key="3">
    <source>
        <dbReference type="SAM" id="SignalP"/>
    </source>
</evidence>
<dbReference type="PROSITE" id="PS50835">
    <property type="entry name" value="IG_LIKE"/>
    <property type="match status" value="1"/>
</dbReference>
<organism evidence="5 6">
    <name type="scientific">Scomber scombrus</name>
    <name type="common">Atlantic mackerel</name>
    <name type="synonym">Scomber vernalis</name>
    <dbReference type="NCBI Taxonomy" id="13677"/>
    <lineage>
        <taxon>Eukaryota</taxon>
        <taxon>Metazoa</taxon>
        <taxon>Chordata</taxon>
        <taxon>Craniata</taxon>
        <taxon>Vertebrata</taxon>
        <taxon>Euteleostomi</taxon>
        <taxon>Actinopterygii</taxon>
        <taxon>Neopterygii</taxon>
        <taxon>Teleostei</taxon>
        <taxon>Neoteleostei</taxon>
        <taxon>Acanthomorphata</taxon>
        <taxon>Pelagiaria</taxon>
        <taxon>Scombriformes</taxon>
        <taxon>Scombridae</taxon>
        <taxon>Scomber</taxon>
    </lineage>
</organism>
<dbReference type="InterPro" id="IPR036179">
    <property type="entry name" value="Ig-like_dom_sf"/>
</dbReference>
<dbReference type="GO" id="GO:0005886">
    <property type="term" value="C:plasma membrane"/>
    <property type="evidence" value="ECO:0007669"/>
    <property type="project" value="TreeGrafter"/>
</dbReference>
<proteinExistence type="predicted"/>
<dbReference type="EMBL" id="CAWUFR010001481">
    <property type="protein sequence ID" value="CAK6983850.1"/>
    <property type="molecule type" value="Genomic_DNA"/>
</dbReference>
<dbReference type="InterPro" id="IPR050413">
    <property type="entry name" value="TCR_beta_variable"/>
</dbReference>
<dbReference type="PANTHER" id="PTHR23268:SF102">
    <property type="entry name" value="IMMUNOGLOBULIN V-SET DOMAIN-CONTAINING PROTEIN"/>
    <property type="match status" value="1"/>
</dbReference>
<evidence type="ECO:0000313" key="5">
    <source>
        <dbReference type="EMBL" id="CAK6983850.1"/>
    </source>
</evidence>
<protein>
    <recommendedName>
        <fullName evidence="4">Ig-like domain-containing protein</fullName>
    </recommendedName>
</protein>
<comment type="caution">
    <text evidence="5">The sequence shown here is derived from an EMBL/GenBank/DDBJ whole genome shotgun (WGS) entry which is preliminary data.</text>
</comment>
<dbReference type="Proteomes" id="UP001314229">
    <property type="component" value="Unassembled WGS sequence"/>
</dbReference>
<reference evidence="5 6" key="1">
    <citation type="submission" date="2024-01" db="EMBL/GenBank/DDBJ databases">
        <authorList>
            <person name="Alioto T."/>
            <person name="Alioto T."/>
            <person name="Gomez Garrido J."/>
        </authorList>
    </citation>
    <scope>NUCLEOTIDE SEQUENCE [LARGE SCALE GENOMIC DNA]</scope>
</reference>
<dbReference type="SMART" id="SM00406">
    <property type="entry name" value="IGv"/>
    <property type="match status" value="1"/>
</dbReference>
<keyword evidence="1 3" id="KW-0732">Signal</keyword>
<feature type="domain" description="Ig-like" evidence="4">
    <location>
        <begin position="39"/>
        <end position="130"/>
    </location>
</feature>
<sequence>MEIIIIKQILYTFSILLLWTTGLIDGNDVTQTSILWEEQGKEATMSCSHTKGGSYFQMYWYRQLPGETMKLIVFTTTQKHDFGEFSEEKFSATKPDTESGTFTVKKLESQDNGLYFCAVSQHSDTDALDS</sequence>
<dbReference type="InterPro" id="IPR013106">
    <property type="entry name" value="Ig_V-set"/>
</dbReference>
<dbReference type="InterPro" id="IPR013783">
    <property type="entry name" value="Ig-like_fold"/>
</dbReference>
<dbReference type="InterPro" id="IPR007110">
    <property type="entry name" value="Ig-like_dom"/>
</dbReference>
<evidence type="ECO:0000259" key="4">
    <source>
        <dbReference type="PROSITE" id="PS50835"/>
    </source>
</evidence>
<dbReference type="GO" id="GO:0007166">
    <property type="term" value="P:cell surface receptor signaling pathway"/>
    <property type="evidence" value="ECO:0007669"/>
    <property type="project" value="TreeGrafter"/>
</dbReference>
<dbReference type="Gene3D" id="2.60.40.10">
    <property type="entry name" value="Immunoglobulins"/>
    <property type="match status" value="1"/>
</dbReference>